<keyword evidence="2" id="KW-1185">Reference proteome</keyword>
<accession>A0ACC1YWQ7</accession>
<name>A0ACC1YWQ7_MELAZ</name>
<gene>
    <name evidence="1" type="ORF">OWV82_001145</name>
</gene>
<evidence type="ECO:0000313" key="1">
    <source>
        <dbReference type="EMBL" id="KAJ4728166.1"/>
    </source>
</evidence>
<comment type="caution">
    <text evidence="1">The sequence shown here is derived from an EMBL/GenBank/DDBJ whole genome shotgun (WGS) entry which is preliminary data.</text>
</comment>
<sequence>MHQSITSQLKYTEHRTITTKLVKPSKSQPKVIRISVTDGDATDSSSDENEDYPTPARVKKHINEIKIVDCSNFSCETGNNTQERNNARPAKQRVGGRSLANKYRGVRQRPWGRWAAEIRDPFQRTRVWLGTFDTAEEAALVYDQAAIRIKGPDAQTNFLKPPERVEYVVMNSGYDSGKESQAVCSPTSVLRYHSNEEAEITTLKSEKWKPVHDCFLLDPVFVDSETPARIFFDEKSVPVLKEDLDDISVSLDGDFGSCIWDVENYFQDHSLTLH</sequence>
<organism evidence="1 2">
    <name type="scientific">Melia azedarach</name>
    <name type="common">Chinaberry tree</name>
    <dbReference type="NCBI Taxonomy" id="155640"/>
    <lineage>
        <taxon>Eukaryota</taxon>
        <taxon>Viridiplantae</taxon>
        <taxon>Streptophyta</taxon>
        <taxon>Embryophyta</taxon>
        <taxon>Tracheophyta</taxon>
        <taxon>Spermatophyta</taxon>
        <taxon>Magnoliopsida</taxon>
        <taxon>eudicotyledons</taxon>
        <taxon>Gunneridae</taxon>
        <taxon>Pentapetalae</taxon>
        <taxon>rosids</taxon>
        <taxon>malvids</taxon>
        <taxon>Sapindales</taxon>
        <taxon>Meliaceae</taxon>
        <taxon>Melia</taxon>
    </lineage>
</organism>
<protein>
    <submittedName>
        <fullName evidence="1">Ethylene-responsive transcription factor</fullName>
    </submittedName>
</protein>
<dbReference type="EMBL" id="CM051394">
    <property type="protein sequence ID" value="KAJ4728166.1"/>
    <property type="molecule type" value="Genomic_DNA"/>
</dbReference>
<dbReference type="Proteomes" id="UP001164539">
    <property type="component" value="Chromosome 1"/>
</dbReference>
<reference evidence="1 2" key="1">
    <citation type="journal article" date="2023" name="Science">
        <title>Complex scaffold remodeling in plant triterpene biosynthesis.</title>
        <authorList>
            <person name="De La Pena R."/>
            <person name="Hodgson H."/>
            <person name="Liu J.C."/>
            <person name="Stephenson M.J."/>
            <person name="Martin A.C."/>
            <person name="Owen C."/>
            <person name="Harkess A."/>
            <person name="Leebens-Mack J."/>
            <person name="Jimenez L.E."/>
            <person name="Osbourn A."/>
            <person name="Sattely E.S."/>
        </authorList>
    </citation>
    <scope>NUCLEOTIDE SEQUENCE [LARGE SCALE GENOMIC DNA]</scope>
    <source>
        <strain evidence="2">cv. JPN11</strain>
        <tissue evidence="1">Leaf</tissue>
    </source>
</reference>
<evidence type="ECO:0000313" key="2">
    <source>
        <dbReference type="Proteomes" id="UP001164539"/>
    </source>
</evidence>
<proteinExistence type="predicted"/>